<accession>A0A443ILU3</accession>
<gene>
    <name evidence="3" type="ORF">D4N35_013995</name>
</gene>
<evidence type="ECO:0000313" key="3">
    <source>
        <dbReference type="EMBL" id="RWR06507.1"/>
    </source>
</evidence>
<name>A0A443ILU3_9BACI</name>
<keyword evidence="2" id="KW-0472">Membrane</keyword>
<keyword evidence="2" id="KW-0812">Transmembrane</keyword>
<dbReference type="OrthoDB" id="2734473at2"/>
<feature type="region of interest" description="Disordered" evidence="1">
    <location>
        <begin position="54"/>
        <end position="75"/>
    </location>
</feature>
<keyword evidence="4" id="KW-1185">Reference proteome</keyword>
<dbReference type="RefSeq" id="WP_128205415.1">
    <property type="nucleotide sequence ID" value="NZ_CP126113.1"/>
</dbReference>
<feature type="transmembrane region" description="Helical" evidence="2">
    <location>
        <begin position="28"/>
        <end position="46"/>
    </location>
</feature>
<evidence type="ECO:0000313" key="4">
    <source>
        <dbReference type="Proteomes" id="UP000273811"/>
    </source>
</evidence>
<protein>
    <submittedName>
        <fullName evidence="3">Uncharacterized protein</fullName>
    </submittedName>
</protein>
<dbReference type="AlphaFoldDB" id="A0A443ILU3"/>
<evidence type="ECO:0000256" key="2">
    <source>
        <dbReference type="SAM" id="Phobius"/>
    </source>
</evidence>
<keyword evidence="2" id="KW-1133">Transmembrane helix</keyword>
<dbReference type="Proteomes" id="UP000273811">
    <property type="component" value="Unassembled WGS sequence"/>
</dbReference>
<dbReference type="GeneID" id="56392996"/>
<organism evidence="3 4">
    <name type="scientific">Siminovitchia fortis</name>
    <dbReference type="NCBI Taxonomy" id="254758"/>
    <lineage>
        <taxon>Bacteria</taxon>
        <taxon>Bacillati</taxon>
        <taxon>Bacillota</taxon>
        <taxon>Bacilli</taxon>
        <taxon>Bacillales</taxon>
        <taxon>Bacillaceae</taxon>
        <taxon>Siminovitchia</taxon>
    </lineage>
</organism>
<evidence type="ECO:0000256" key="1">
    <source>
        <dbReference type="SAM" id="MobiDB-lite"/>
    </source>
</evidence>
<comment type="caution">
    <text evidence="3">The sequence shown here is derived from an EMBL/GenBank/DDBJ whole genome shotgun (WGS) entry which is preliminary data.</text>
</comment>
<proteinExistence type="predicted"/>
<reference evidence="3" key="1">
    <citation type="submission" date="2018-12" db="EMBL/GenBank/DDBJ databases">
        <authorList>
            <person name="Sun L."/>
            <person name="Chen Z."/>
        </authorList>
    </citation>
    <scope>NUCLEOTIDE SEQUENCE [LARGE SCALE GENOMIC DNA]</scope>
    <source>
        <strain evidence="3">DSM 16012</strain>
    </source>
</reference>
<sequence>MVFVLIALAAIINLVFYRKKIYINTGSMAVVMTLGIINFGILHLPINHSLINTVGSGENPGKRKNMKRGWPDADC</sequence>
<dbReference type="EMBL" id="QYTU02000035">
    <property type="protein sequence ID" value="RWR06507.1"/>
    <property type="molecule type" value="Genomic_DNA"/>
</dbReference>